<sequence>MGLKKVSKLIEKINVLYDSLLSIDEEISSIEKDLLLNYIRQLYEQVLEIGTEEAPKKLAREVMDLPKREEVVVHPAVEEIADIPTEDSFKVPQPVMTTINRVETEQKVEVEQKVEQAVEVLDEPITMQGLNEDLVAMFEVKEAKELSEKLSNLPIKDLNTAMGINDRFLTVNELFAGDAGAFKECVDHINKLESYEDAKSYLLTNAAQTYDWSSAERLKKAAGFITLVQRRFK</sequence>
<accession>A0AA37SPJ2</accession>
<comment type="caution">
    <text evidence="1">The sequence shown here is derived from an EMBL/GenBank/DDBJ whole genome shotgun (WGS) entry which is preliminary data.</text>
</comment>
<reference evidence="1" key="1">
    <citation type="journal article" date="2014" name="Int. J. Syst. Evol. Microbiol.">
        <title>Complete genome sequence of Corynebacterium casei LMG S-19264T (=DSM 44701T), isolated from a smear-ripened cheese.</title>
        <authorList>
            <consortium name="US DOE Joint Genome Institute (JGI-PGF)"/>
            <person name="Walter F."/>
            <person name="Albersmeier A."/>
            <person name="Kalinowski J."/>
            <person name="Ruckert C."/>
        </authorList>
    </citation>
    <scope>NUCLEOTIDE SEQUENCE</scope>
    <source>
        <strain evidence="1">NBRC 108769</strain>
    </source>
</reference>
<gene>
    <name evidence="1" type="ORF">GCM10007940_14540</name>
</gene>
<keyword evidence="2" id="KW-1185">Reference proteome</keyword>
<name>A0AA37SPJ2_9BACT</name>
<reference evidence="1" key="2">
    <citation type="submission" date="2023-01" db="EMBL/GenBank/DDBJ databases">
        <title>Draft genome sequence of Portibacter lacus strain NBRC 108769.</title>
        <authorList>
            <person name="Sun Q."/>
            <person name="Mori K."/>
        </authorList>
    </citation>
    <scope>NUCLEOTIDE SEQUENCE</scope>
    <source>
        <strain evidence="1">NBRC 108769</strain>
    </source>
</reference>
<dbReference type="RefSeq" id="WP_235290978.1">
    <property type="nucleotide sequence ID" value="NZ_BSOH01000007.1"/>
</dbReference>
<evidence type="ECO:0000313" key="2">
    <source>
        <dbReference type="Proteomes" id="UP001156666"/>
    </source>
</evidence>
<dbReference type="Proteomes" id="UP001156666">
    <property type="component" value="Unassembled WGS sequence"/>
</dbReference>
<organism evidence="1 2">
    <name type="scientific">Portibacter lacus</name>
    <dbReference type="NCBI Taxonomy" id="1099794"/>
    <lineage>
        <taxon>Bacteria</taxon>
        <taxon>Pseudomonadati</taxon>
        <taxon>Bacteroidota</taxon>
        <taxon>Saprospiria</taxon>
        <taxon>Saprospirales</taxon>
        <taxon>Haliscomenobacteraceae</taxon>
        <taxon>Portibacter</taxon>
    </lineage>
</organism>
<dbReference type="AlphaFoldDB" id="A0AA37SPJ2"/>
<dbReference type="EMBL" id="BSOH01000007">
    <property type="protein sequence ID" value="GLR16839.1"/>
    <property type="molecule type" value="Genomic_DNA"/>
</dbReference>
<evidence type="ECO:0000313" key="1">
    <source>
        <dbReference type="EMBL" id="GLR16839.1"/>
    </source>
</evidence>
<proteinExistence type="predicted"/>
<protein>
    <submittedName>
        <fullName evidence="1">Uncharacterized protein</fullName>
    </submittedName>
</protein>